<gene>
    <name evidence="6" type="ORF">BC008_39205</name>
</gene>
<organism evidence="6 7">
    <name type="scientific">Mastigocoleus testarum BC008</name>
    <dbReference type="NCBI Taxonomy" id="371196"/>
    <lineage>
        <taxon>Bacteria</taxon>
        <taxon>Bacillati</taxon>
        <taxon>Cyanobacteriota</taxon>
        <taxon>Cyanophyceae</taxon>
        <taxon>Nostocales</taxon>
        <taxon>Hapalosiphonaceae</taxon>
        <taxon>Mastigocoleus</taxon>
    </lineage>
</organism>
<feature type="region of interest" description="Disordered" evidence="2">
    <location>
        <begin position="1"/>
        <end position="25"/>
    </location>
</feature>
<dbReference type="GO" id="GO:0009103">
    <property type="term" value="P:lipopolysaccharide biosynthetic process"/>
    <property type="evidence" value="ECO:0007669"/>
    <property type="project" value="TreeGrafter"/>
</dbReference>
<keyword evidence="3" id="KW-0472">Membrane</keyword>
<reference evidence="6 7" key="1">
    <citation type="journal article" date="2015" name="Genome Announc.">
        <title>Draft Genome of the Euendolithic (true boring) Cyanobacterium Mastigocoleus testarum strain BC008.</title>
        <authorList>
            <person name="Guida B.S."/>
            <person name="Garcia-Pichel F."/>
        </authorList>
    </citation>
    <scope>NUCLEOTIDE SEQUENCE [LARGE SCALE GENOMIC DNA]</scope>
    <source>
        <strain evidence="6 7">BC008</strain>
    </source>
</reference>
<comment type="caution">
    <text evidence="6">The sequence shown here is derived from an EMBL/GenBank/DDBJ whole genome shotgun (WGS) entry which is preliminary data.</text>
</comment>
<dbReference type="PANTHER" id="PTHR46401">
    <property type="entry name" value="GLYCOSYLTRANSFERASE WBBK-RELATED"/>
    <property type="match status" value="1"/>
</dbReference>
<evidence type="ECO:0000313" key="6">
    <source>
        <dbReference type="EMBL" id="KST63313.1"/>
    </source>
</evidence>
<evidence type="ECO:0000256" key="3">
    <source>
        <dbReference type="SAM" id="Phobius"/>
    </source>
</evidence>
<protein>
    <submittedName>
        <fullName evidence="6">Glycosyltransferase</fullName>
    </submittedName>
</protein>
<dbReference type="RefSeq" id="WP_027838826.1">
    <property type="nucleotide sequence ID" value="NZ_LMTZ01000140.1"/>
</dbReference>
<dbReference type="Proteomes" id="UP000053372">
    <property type="component" value="Unassembled WGS sequence"/>
</dbReference>
<dbReference type="PANTHER" id="PTHR46401:SF2">
    <property type="entry name" value="GLYCOSYLTRANSFERASE WBBK-RELATED"/>
    <property type="match status" value="1"/>
</dbReference>
<feature type="compositionally biased region" description="Polar residues" evidence="2">
    <location>
        <begin position="1"/>
        <end position="11"/>
    </location>
</feature>
<sequence length="434" mass="48939">MKISKPAQNRFSIDLPLPKKSNPSSEMKASVKLSVITQFFPPDYAATGQLIEELTKSLGFEGVDVEVFTGQPGYAFGDSHAPAREEVGRVRIQRTRATNVWHQRIRGKTLGGVLFTIRAMLHLLRHGSCYNILLLTTAPPFLPIVGYLIHIFYRIPYVCILYDLYPDIAIALNVVQKNHWLAKVWQSLNKRIWRKASGIVVLSPAMKQRVTGICPEVSEKISVIHSWGNPEIVKPIPKKDNWFAKKYDLNNKFTVLYSGNMGRCHDVDTILETAKLLKDEPIQFLCIGAGAKHKQLIKEIEQLKLNNFLFLPYQDKQVLPYSLTACDLSLVSVDKGFESLVAPSKLYPALATGRPVAVVCPQTSYLKQLIADGRCGSTFENGDSEGLAKFIQNLQQNRNLAKKMGIRAREYMESHFSSKVITKQYLEVLYQAKK</sequence>
<evidence type="ECO:0000259" key="4">
    <source>
        <dbReference type="Pfam" id="PF00534"/>
    </source>
</evidence>
<dbReference type="GO" id="GO:0016757">
    <property type="term" value="F:glycosyltransferase activity"/>
    <property type="evidence" value="ECO:0007669"/>
    <property type="project" value="InterPro"/>
</dbReference>
<evidence type="ECO:0000259" key="5">
    <source>
        <dbReference type="Pfam" id="PF13579"/>
    </source>
</evidence>
<dbReference type="SUPFAM" id="SSF53756">
    <property type="entry name" value="UDP-Glycosyltransferase/glycogen phosphorylase"/>
    <property type="match status" value="1"/>
</dbReference>
<evidence type="ECO:0000256" key="1">
    <source>
        <dbReference type="ARBA" id="ARBA00022679"/>
    </source>
</evidence>
<keyword evidence="3" id="KW-1133">Transmembrane helix</keyword>
<dbReference type="CDD" id="cd03794">
    <property type="entry name" value="GT4_WbuB-like"/>
    <property type="match status" value="1"/>
</dbReference>
<dbReference type="AlphaFoldDB" id="A0A0V7ZFU6"/>
<dbReference type="InterPro" id="IPR001296">
    <property type="entry name" value="Glyco_trans_1"/>
</dbReference>
<dbReference type="Pfam" id="PF00534">
    <property type="entry name" value="Glycos_transf_1"/>
    <property type="match status" value="1"/>
</dbReference>
<keyword evidence="7" id="KW-1185">Reference proteome</keyword>
<accession>A0A0V7ZFU6</accession>
<feature type="transmembrane region" description="Helical" evidence="3">
    <location>
        <begin position="130"/>
        <end position="153"/>
    </location>
</feature>
<keyword evidence="3" id="KW-0812">Transmembrane</keyword>
<feature type="domain" description="Glycosyl transferase family 1" evidence="4">
    <location>
        <begin position="241"/>
        <end position="410"/>
    </location>
</feature>
<proteinExistence type="predicted"/>
<evidence type="ECO:0000256" key="2">
    <source>
        <dbReference type="SAM" id="MobiDB-lite"/>
    </source>
</evidence>
<evidence type="ECO:0000313" key="7">
    <source>
        <dbReference type="Proteomes" id="UP000053372"/>
    </source>
</evidence>
<keyword evidence="1 6" id="KW-0808">Transferase</keyword>
<dbReference type="OrthoDB" id="9811902at2"/>
<dbReference type="EMBL" id="LMTZ01000140">
    <property type="protein sequence ID" value="KST63313.1"/>
    <property type="molecule type" value="Genomic_DNA"/>
</dbReference>
<name>A0A0V7ZFU6_9CYAN</name>
<dbReference type="Gene3D" id="3.40.50.2000">
    <property type="entry name" value="Glycogen Phosphorylase B"/>
    <property type="match status" value="2"/>
</dbReference>
<feature type="domain" description="Glycosyltransferase subfamily 4-like N-terminal" evidence="5">
    <location>
        <begin position="51"/>
        <end position="212"/>
    </location>
</feature>
<dbReference type="Pfam" id="PF13579">
    <property type="entry name" value="Glyco_trans_4_4"/>
    <property type="match status" value="1"/>
</dbReference>
<dbReference type="InterPro" id="IPR028098">
    <property type="entry name" value="Glyco_trans_4-like_N"/>
</dbReference>